<feature type="region of interest" description="Disordered" evidence="1">
    <location>
        <begin position="48"/>
        <end position="86"/>
    </location>
</feature>
<name>A0AAQ3XHV3_PASNO</name>
<proteinExistence type="predicted"/>
<accession>A0AAQ3XHV3</accession>
<reference evidence="2 3" key="1">
    <citation type="submission" date="2024-02" db="EMBL/GenBank/DDBJ databases">
        <title>High-quality chromosome-scale genome assembly of Pensacola bahiagrass (Paspalum notatum Flugge var. saurae).</title>
        <authorList>
            <person name="Vega J.M."/>
            <person name="Podio M."/>
            <person name="Orjuela J."/>
            <person name="Siena L.A."/>
            <person name="Pessino S.C."/>
            <person name="Combes M.C."/>
            <person name="Mariac C."/>
            <person name="Albertini E."/>
            <person name="Pupilli F."/>
            <person name="Ortiz J.P.A."/>
            <person name="Leblanc O."/>
        </authorList>
    </citation>
    <scope>NUCLEOTIDE SEQUENCE [LARGE SCALE GENOMIC DNA]</scope>
    <source>
        <strain evidence="2">R1</strain>
        <tissue evidence="2">Leaf</tissue>
    </source>
</reference>
<feature type="compositionally biased region" description="Basic and acidic residues" evidence="1">
    <location>
        <begin position="248"/>
        <end position="261"/>
    </location>
</feature>
<evidence type="ECO:0000313" key="2">
    <source>
        <dbReference type="EMBL" id="WVZ99508.1"/>
    </source>
</evidence>
<feature type="region of interest" description="Disordered" evidence="1">
    <location>
        <begin position="415"/>
        <end position="459"/>
    </location>
</feature>
<dbReference type="EMBL" id="CP144754">
    <property type="protein sequence ID" value="WVZ99508.1"/>
    <property type="molecule type" value="Genomic_DNA"/>
</dbReference>
<feature type="compositionally biased region" description="Pro residues" evidence="1">
    <location>
        <begin position="449"/>
        <end position="459"/>
    </location>
</feature>
<feature type="region of interest" description="Disordered" evidence="1">
    <location>
        <begin position="248"/>
        <end position="328"/>
    </location>
</feature>
<protein>
    <submittedName>
        <fullName evidence="2">Uncharacterized protein</fullName>
    </submittedName>
</protein>
<keyword evidence="3" id="KW-1185">Reference proteome</keyword>
<evidence type="ECO:0000256" key="1">
    <source>
        <dbReference type="SAM" id="MobiDB-lite"/>
    </source>
</evidence>
<dbReference type="Proteomes" id="UP001341281">
    <property type="component" value="Chromosome 10"/>
</dbReference>
<gene>
    <name evidence="2" type="ORF">U9M48_044791</name>
</gene>
<organism evidence="2 3">
    <name type="scientific">Paspalum notatum var. saurae</name>
    <dbReference type="NCBI Taxonomy" id="547442"/>
    <lineage>
        <taxon>Eukaryota</taxon>
        <taxon>Viridiplantae</taxon>
        <taxon>Streptophyta</taxon>
        <taxon>Embryophyta</taxon>
        <taxon>Tracheophyta</taxon>
        <taxon>Spermatophyta</taxon>
        <taxon>Magnoliopsida</taxon>
        <taxon>Liliopsida</taxon>
        <taxon>Poales</taxon>
        <taxon>Poaceae</taxon>
        <taxon>PACMAD clade</taxon>
        <taxon>Panicoideae</taxon>
        <taxon>Andropogonodae</taxon>
        <taxon>Paspaleae</taxon>
        <taxon>Paspalinae</taxon>
        <taxon>Paspalum</taxon>
    </lineage>
</organism>
<feature type="compositionally biased region" description="Gly residues" evidence="1">
    <location>
        <begin position="304"/>
        <end position="316"/>
    </location>
</feature>
<dbReference type="AlphaFoldDB" id="A0AAQ3XHV3"/>
<evidence type="ECO:0000313" key="3">
    <source>
        <dbReference type="Proteomes" id="UP001341281"/>
    </source>
</evidence>
<sequence length="459" mass="46033">MLCSFSLPLLSSVSVDRQQCPATHCALVGPHRPAAEGAAGTGRDPCCKIGGLNPARPNQKPSARPPESNSERASRTSPHHVAAASHPPQQQRLILIAIDAAAVVVLVVVAVAQEAADGGDPGPADVALPRFGLGLRAGAVEARAHRGGGVEAEDGPAPAARHASDLGHLRGRQVPRVGLDVADGGAEGGAAGEVRAQLRHADGPAQPRRVRGALARGGAREVVPELLHHAAAHHVVDAAVQVRREERGVDVHPEEAAREAQRGAVGGGVGEGVVVGGGGERVGEEGVDEGVGSSRDDGDAAPGGDRGGGGGGQRAEGGGRERAGVGADGAEEVVRDAAAVRGGHLVGGDVEAGVELDLVGVHHLPAERQRRVDGQLGLAGARGAHDRHHAAVAEDGRRRGGLVVLVLLQWRGGGGGHGPGGGAPAPARAHERSDPIGEEAGHVGSAPDPNQPPPSTLCM</sequence>
<feature type="compositionally biased region" description="Basic and acidic residues" evidence="1">
    <location>
        <begin position="428"/>
        <end position="441"/>
    </location>
</feature>
<feature type="compositionally biased region" description="Gly residues" evidence="1">
    <location>
        <begin position="264"/>
        <end position="280"/>
    </location>
</feature>